<keyword evidence="2 3" id="KW-0040">ANK repeat</keyword>
<feature type="repeat" description="ANK" evidence="3">
    <location>
        <begin position="613"/>
        <end position="645"/>
    </location>
</feature>
<evidence type="ECO:0000256" key="2">
    <source>
        <dbReference type="ARBA" id="ARBA00023043"/>
    </source>
</evidence>
<dbReference type="PANTHER" id="PTHR24198">
    <property type="entry name" value="ANKYRIN REPEAT AND PROTEIN KINASE DOMAIN-CONTAINING PROTEIN"/>
    <property type="match status" value="1"/>
</dbReference>
<gene>
    <name evidence="4" type="ORF">MMYC01_207885</name>
</gene>
<dbReference type="InterPro" id="IPR002110">
    <property type="entry name" value="Ankyrin_rpt"/>
</dbReference>
<keyword evidence="1" id="KW-0677">Repeat</keyword>
<sequence length="676" mass="73576">MSVSLVQHIGLGSQLASIPVQAQEDLQATQVTPVHGDGWLKYSEKEPSSWVIGADWGPETVGSDLFDIHPGFGRMRNLPFFQVLSAIEQPGYCLADHPVTRGLPPPPTTPSPSFLSGTVVQIALSNILGVRAEVPSVRTAPELISQFQRLVPERYEGDIAEKLGQILDLSSPVSVTLPSLFALVAFLASNNYISPSHLDPFLRWIVDEGHTKLLARFMEIQTPTVHAFSDLLKESAIRIKNVQLLDTLLKRGIKFNNHLLCWIAHIGDTELTRRVLENTDIASLPTSVVGELLHNFVLKGQFDLARFLLTNGVSVDAPSLLDGTALIAAIGRNDIKAAKFLLGMGADVNFDRDAGDYNRLRRGALPKHMGKTTNPLKQIASLDFYCSLRDCNPLRRAVLFKKTEMVALLLEHGADISGEIEDLPILEWAGLHCKSVFELLKERLGLGATGFLPVDVVEAANRGGHALADYIAGQPEGVTAHQLERALEASILSNHLTATITLLQYGVNPNGPTLPVRPLTTALRKAGSNSAFAEVLLEHRAGIGQPKLLEDLVATGKSHLVKAALAFPTDLEQRMEALVRAAERGDIASAALLLQTKVDVNTPLLLEARVDGMPLNPLQAAAYWGHEDMALFLISKGADVNAPAHPRYKVVCLSQPLSYCFVMEPMPRRLPQCSMV</sequence>
<dbReference type="InterPro" id="IPR036770">
    <property type="entry name" value="Ankyrin_rpt-contain_sf"/>
</dbReference>
<protein>
    <submittedName>
        <fullName evidence="4">Ankyrin repeat and KH domain-containing protein 1</fullName>
    </submittedName>
</protein>
<evidence type="ECO:0000256" key="3">
    <source>
        <dbReference type="PROSITE-ProRule" id="PRU00023"/>
    </source>
</evidence>
<dbReference type="Proteomes" id="UP000078237">
    <property type="component" value="Unassembled WGS sequence"/>
</dbReference>
<evidence type="ECO:0000313" key="5">
    <source>
        <dbReference type="Proteomes" id="UP000078237"/>
    </source>
</evidence>
<proteinExistence type="predicted"/>
<dbReference type="STRING" id="100816.A0A175VXE6"/>
<dbReference type="Gene3D" id="1.25.40.20">
    <property type="entry name" value="Ankyrin repeat-containing domain"/>
    <property type="match status" value="2"/>
</dbReference>
<dbReference type="PROSITE" id="PS50088">
    <property type="entry name" value="ANK_REPEAT"/>
    <property type="match status" value="1"/>
</dbReference>
<dbReference type="VEuPathDB" id="FungiDB:MMYC01_207885"/>
<dbReference type="PROSITE" id="PS50297">
    <property type="entry name" value="ANK_REP_REGION"/>
    <property type="match status" value="1"/>
</dbReference>
<dbReference type="OrthoDB" id="4589903at2759"/>
<comment type="caution">
    <text evidence="4">The sequence shown here is derived from an EMBL/GenBank/DDBJ whole genome shotgun (WGS) entry which is preliminary data.</text>
</comment>
<dbReference type="Pfam" id="PF13637">
    <property type="entry name" value="Ank_4"/>
    <property type="match status" value="1"/>
</dbReference>
<dbReference type="Pfam" id="PF12796">
    <property type="entry name" value="Ank_2"/>
    <property type="match status" value="1"/>
</dbReference>
<reference evidence="4 5" key="1">
    <citation type="journal article" date="2016" name="Genome Announc.">
        <title>Genome Sequence of Madurella mycetomatis mm55, Isolated from a Human Mycetoma Case in Sudan.</title>
        <authorList>
            <person name="Smit S."/>
            <person name="Derks M.F."/>
            <person name="Bervoets S."/>
            <person name="Fahal A."/>
            <person name="van Leeuwen W."/>
            <person name="van Belkum A."/>
            <person name="van de Sande W.W."/>
        </authorList>
    </citation>
    <scope>NUCLEOTIDE SEQUENCE [LARGE SCALE GENOMIC DNA]</scope>
    <source>
        <strain evidence="5">mm55</strain>
    </source>
</reference>
<evidence type="ECO:0000256" key="1">
    <source>
        <dbReference type="ARBA" id="ARBA00022737"/>
    </source>
</evidence>
<evidence type="ECO:0000313" key="4">
    <source>
        <dbReference type="EMBL" id="KXX76216.1"/>
    </source>
</evidence>
<keyword evidence="5" id="KW-1185">Reference proteome</keyword>
<dbReference type="EMBL" id="LCTW02000222">
    <property type="protein sequence ID" value="KXX76216.1"/>
    <property type="molecule type" value="Genomic_DNA"/>
</dbReference>
<dbReference type="SUPFAM" id="SSF48403">
    <property type="entry name" value="Ankyrin repeat"/>
    <property type="match status" value="1"/>
</dbReference>
<organism evidence="4 5">
    <name type="scientific">Madurella mycetomatis</name>
    <dbReference type="NCBI Taxonomy" id="100816"/>
    <lineage>
        <taxon>Eukaryota</taxon>
        <taxon>Fungi</taxon>
        <taxon>Dikarya</taxon>
        <taxon>Ascomycota</taxon>
        <taxon>Pezizomycotina</taxon>
        <taxon>Sordariomycetes</taxon>
        <taxon>Sordariomycetidae</taxon>
        <taxon>Sordariales</taxon>
        <taxon>Sordariales incertae sedis</taxon>
        <taxon>Madurella</taxon>
    </lineage>
</organism>
<dbReference type="AlphaFoldDB" id="A0A175VXE6"/>
<dbReference type="SMART" id="SM00248">
    <property type="entry name" value="ANK"/>
    <property type="match status" value="6"/>
</dbReference>
<name>A0A175VXE6_9PEZI</name>
<dbReference type="PANTHER" id="PTHR24198:SF165">
    <property type="entry name" value="ANKYRIN REPEAT-CONTAINING PROTEIN-RELATED"/>
    <property type="match status" value="1"/>
</dbReference>
<accession>A0A175VXE6</accession>